<evidence type="ECO:0000259" key="3">
    <source>
        <dbReference type="Pfam" id="PF24674"/>
    </source>
</evidence>
<organism evidence="4 5">
    <name type="scientific">Mytilus coruscus</name>
    <name type="common">Sea mussel</name>
    <dbReference type="NCBI Taxonomy" id="42192"/>
    <lineage>
        <taxon>Eukaryota</taxon>
        <taxon>Metazoa</taxon>
        <taxon>Spiralia</taxon>
        <taxon>Lophotrochozoa</taxon>
        <taxon>Mollusca</taxon>
        <taxon>Bivalvia</taxon>
        <taxon>Autobranchia</taxon>
        <taxon>Pteriomorphia</taxon>
        <taxon>Mytilida</taxon>
        <taxon>Mytiloidea</taxon>
        <taxon>Mytilidae</taxon>
        <taxon>Mytilinae</taxon>
        <taxon>Mytilus</taxon>
    </lineage>
</organism>
<dbReference type="PANTHER" id="PTHR31594">
    <property type="entry name" value="AIG1-TYPE G DOMAIN-CONTAINING PROTEIN"/>
    <property type="match status" value="1"/>
</dbReference>
<dbReference type="InterPro" id="IPR048997">
    <property type="entry name" value="Stonustoxin-like_helical"/>
</dbReference>
<dbReference type="PANTHER" id="PTHR31594:SF14">
    <property type="entry name" value="FIBRONECTIN TYPE-III DOMAIN-CONTAINING PROTEIN"/>
    <property type="match status" value="1"/>
</dbReference>
<name>A0A6J8DQ78_MYTCO</name>
<feature type="region of interest" description="Disordered" evidence="1">
    <location>
        <begin position="1"/>
        <end position="31"/>
    </location>
</feature>
<evidence type="ECO:0000256" key="1">
    <source>
        <dbReference type="SAM" id="MobiDB-lite"/>
    </source>
</evidence>
<dbReference type="OrthoDB" id="8954335at2759"/>
<evidence type="ECO:0008006" key="6">
    <source>
        <dbReference type="Google" id="ProtNLM"/>
    </source>
</evidence>
<evidence type="ECO:0000313" key="5">
    <source>
        <dbReference type="Proteomes" id="UP000507470"/>
    </source>
</evidence>
<dbReference type="InterPro" id="IPR056072">
    <property type="entry name" value="SNTX_MACPF/CDC-like_dom"/>
</dbReference>
<feature type="domain" description="SNTX MACPF/CDC-like" evidence="3">
    <location>
        <begin position="40"/>
        <end position="247"/>
    </location>
</feature>
<feature type="compositionally biased region" description="Basic and acidic residues" evidence="1">
    <location>
        <begin position="1"/>
        <end position="14"/>
    </location>
</feature>
<reference evidence="4 5" key="1">
    <citation type="submission" date="2020-06" db="EMBL/GenBank/DDBJ databases">
        <authorList>
            <person name="Li R."/>
            <person name="Bekaert M."/>
        </authorList>
    </citation>
    <scope>NUCLEOTIDE SEQUENCE [LARGE SCALE GENOMIC DNA]</scope>
    <source>
        <strain evidence="5">wild</strain>
    </source>
</reference>
<dbReference type="AlphaFoldDB" id="A0A6J8DQ78"/>
<protein>
    <recommendedName>
        <fullName evidence="6">SNTX thioredoxin-like domain-containing protein</fullName>
    </recommendedName>
</protein>
<dbReference type="InterPro" id="IPR052090">
    <property type="entry name" value="Cytolytic_pore-forming_toxin"/>
</dbReference>
<accession>A0A6J8DQ78</accession>
<evidence type="ECO:0000259" key="2">
    <source>
        <dbReference type="Pfam" id="PF21109"/>
    </source>
</evidence>
<dbReference type="EMBL" id="CACVKT020007757">
    <property type="protein sequence ID" value="CAC5410239.1"/>
    <property type="molecule type" value="Genomic_DNA"/>
</dbReference>
<dbReference type="Pfam" id="PF24674">
    <property type="entry name" value="MACPF_SNTX"/>
    <property type="match status" value="1"/>
</dbReference>
<sequence>MSYKRESNNHKETTRQYGGVREMMSKGDEVSGKKNGIHIIRTPALGRPFRLGMFYDRVHDTIIPGETVLTIAEMEKHIYQKKKHGCSFEVIYGDSYEAKSSVFNGDANLQLNVLFGVVSLGSSGKFLKNKISSKKQLRVSLTAEYIMLYKELEMKQFQSLISNTKTNATHIVTAIEYGTNVAFTFDRTISDKENELEVRGELNGMMKFIPGLFKASAKAELGMKHIDMHMAENISCNFYGDIILPVNPTTYEEAVRVYKELPSYLKEDEAVPVTVWLYPITEGVTPANKVLHPINKEKMKQAVVALDDLQRIYVSCNELMSGQAVMHVPEVQHKIDQFRRAVQTFQEEFQDQVLTELLKEDDPSNNKMSPWLGTIDNMKHWISQNAEIEINLLNIYIDEIKNEEIEILPKSDVDAKLFEHDRVIILGIVLPYSQGQYVKKEHDTTQQKQISVKQTVSMMQMPGRHTITTTPSTTAAVNSWYTDAKTKGFVRKTIKRFVSLNSTKASCFEFFVTFTNRDDDIPQVNKSSCARVVSYENGEETRDIDLFSEETEEMLCTKTDD</sequence>
<gene>
    <name evidence="4" type="ORF">MCOR_43441</name>
</gene>
<keyword evidence="5" id="KW-1185">Reference proteome</keyword>
<dbReference type="Pfam" id="PF21109">
    <property type="entry name" value="Stonustoxin_helical"/>
    <property type="match status" value="1"/>
</dbReference>
<evidence type="ECO:0000313" key="4">
    <source>
        <dbReference type="EMBL" id="CAC5410239.1"/>
    </source>
</evidence>
<dbReference type="Proteomes" id="UP000507470">
    <property type="component" value="Unassembled WGS sequence"/>
</dbReference>
<proteinExistence type="predicted"/>
<feature type="domain" description="Stonustoxin-like helical" evidence="2">
    <location>
        <begin position="305"/>
        <end position="355"/>
    </location>
</feature>